<protein>
    <recommendedName>
        <fullName evidence="7">Rhodopsin domain-containing protein</fullName>
    </recommendedName>
</protein>
<evidence type="ECO:0000256" key="2">
    <source>
        <dbReference type="ARBA" id="ARBA00022692"/>
    </source>
</evidence>
<keyword evidence="3 6" id="KW-1133">Transmembrane helix</keyword>
<evidence type="ECO:0000256" key="4">
    <source>
        <dbReference type="ARBA" id="ARBA00023136"/>
    </source>
</evidence>
<comment type="subcellular location">
    <subcellularLocation>
        <location evidence="1">Membrane</location>
        <topology evidence="1">Multi-pass membrane protein</topology>
    </subcellularLocation>
</comment>
<proteinExistence type="inferred from homology"/>
<evidence type="ECO:0000313" key="8">
    <source>
        <dbReference type="EMBL" id="TVY13503.1"/>
    </source>
</evidence>
<reference evidence="8 9" key="1">
    <citation type="submission" date="2018-05" db="EMBL/GenBank/DDBJ databases">
        <title>Whole genome sequencing for identification of molecular markers to develop diagnostic detection tools for the regulated plant pathogen Lachnellula willkommii.</title>
        <authorList>
            <person name="Giroux E."/>
            <person name="Bilodeau G."/>
        </authorList>
    </citation>
    <scope>NUCLEOTIDE SEQUENCE [LARGE SCALE GENOMIC DNA]</scope>
    <source>
        <strain evidence="8 9">CBS 203.66</strain>
    </source>
</reference>
<evidence type="ECO:0000256" key="1">
    <source>
        <dbReference type="ARBA" id="ARBA00004141"/>
    </source>
</evidence>
<evidence type="ECO:0000256" key="6">
    <source>
        <dbReference type="SAM" id="Phobius"/>
    </source>
</evidence>
<name>A0A8T9B4W8_9HELO</name>
<dbReference type="InterPro" id="IPR049326">
    <property type="entry name" value="Rhodopsin_dom_fungi"/>
</dbReference>
<feature type="transmembrane region" description="Helical" evidence="6">
    <location>
        <begin position="41"/>
        <end position="61"/>
    </location>
</feature>
<evidence type="ECO:0000313" key="9">
    <source>
        <dbReference type="Proteomes" id="UP000469559"/>
    </source>
</evidence>
<keyword evidence="4 6" id="KW-0472">Membrane</keyword>
<dbReference type="OrthoDB" id="444631at2759"/>
<dbReference type="GO" id="GO:0016020">
    <property type="term" value="C:membrane"/>
    <property type="evidence" value="ECO:0007669"/>
    <property type="project" value="UniProtKB-SubCell"/>
</dbReference>
<dbReference type="InterPro" id="IPR052337">
    <property type="entry name" value="SAT4-like"/>
</dbReference>
<dbReference type="AlphaFoldDB" id="A0A8T9B4W8"/>
<dbReference type="PANTHER" id="PTHR33048:SF47">
    <property type="entry name" value="INTEGRAL MEMBRANE PROTEIN-RELATED"/>
    <property type="match status" value="1"/>
</dbReference>
<keyword evidence="2 6" id="KW-0812">Transmembrane</keyword>
<dbReference type="EMBL" id="QGMF01000940">
    <property type="protein sequence ID" value="TVY13503.1"/>
    <property type="molecule type" value="Genomic_DNA"/>
</dbReference>
<dbReference type="PANTHER" id="PTHR33048">
    <property type="entry name" value="PTH11-LIKE INTEGRAL MEMBRANE PROTEIN (AFU_ORTHOLOGUE AFUA_5G11245)"/>
    <property type="match status" value="1"/>
</dbReference>
<evidence type="ECO:0000256" key="3">
    <source>
        <dbReference type="ARBA" id="ARBA00022989"/>
    </source>
</evidence>
<organism evidence="8 9">
    <name type="scientific">Lachnellula arida</name>
    <dbReference type="NCBI Taxonomy" id="1316785"/>
    <lineage>
        <taxon>Eukaryota</taxon>
        <taxon>Fungi</taxon>
        <taxon>Dikarya</taxon>
        <taxon>Ascomycota</taxon>
        <taxon>Pezizomycotina</taxon>
        <taxon>Leotiomycetes</taxon>
        <taxon>Helotiales</taxon>
        <taxon>Lachnaceae</taxon>
        <taxon>Lachnellula</taxon>
    </lineage>
</organism>
<comment type="similarity">
    <text evidence="5">Belongs to the SAT4 family.</text>
</comment>
<dbReference type="Pfam" id="PF20684">
    <property type="entry name" value="Fung_rhodopsin"/>
    <property type="match status" value="1"/>
</dbReference>
<evidence type="ECO:0000259" key="7">
    <source>
        <dbReference type="Pfam" id="PF20684"/>
    </source>
</evidence>
<dbReference type="Proteomes" id="UP000469559">
    <property type="component" value="Unassembled WGS sequence"/>
</dbReference>
<gene>
    <name evidence="8" type="ORF">LARI1_G008801</name>
</gene>
<evidence type="ECO:0000256" key="5">
    <source>
        <dbReference type="ARBA" id="ARBA00038359"/>
    </source>
</evidence>
<sequence>MVIESSTPTNAVSASIAPIVRLKYVVALEDPDDRLYSLAQALIWTVIEMGIGIVTASIATLRPLVKRYHIPGFSNSGSRDRSGPTARSGYFQSHDLGYIHNTANAGTMTTTTHGRTMSDGRSSLESIIDHEKGDKGISKRMDIEVSYEAKDLEVGR</sequence>
<feature type="domain" description="Rhodopsin" evidence="7">
    <location>
        <begin position="15"/>
        <end position="67"/>
    </location>
</feature>
<comment type="caution">
    <text evidence="8">The sequence shown here is derived from an EMBL/GenBank/DDBJ whole genome shotgun (WGS) entry which is preliminary data.</text>
</comment>
<accession>A0A8T9B4W8</accession>
<keyword evidence="9" id="KW-1185">Reference proteome</keyword>